<proteinExistence type="predicted"/>
<feature type="compositionally biased region" description="Low complexity" evidence="1">
    <location>
        <begin position="11"/>
        <end position="22"/>
    </location>
</feature>
<feature type="region of interest" description="Disordered" evidence="1">
    <location>
        <begin position="1"/>
        <end position="26"/>
    </location>
</feature>
<accession>A0A147E085</accession>
<dbReference type="EMBL" id="CP031422">
    <property type="protein sequence ID" value="AZS42437.1"/>
    <property type="molecule type" value="Genomic_DNA"/>
</dbReference>
<dbReference type="KEGG" id="moy:CVS54_03800"/>
<reference evidence="2 3" key="1">
    <citation type="submission" date="2018-08" db="EMBL/GenBank/DDBJ databases">
        <title>Microbacterium oxydans strain HG3.</title>
        <authorList>
            <person name="ORTET P."/>
        </authorList>
    </citation>
    <scope>NUCLEOTIDE SEQUENCE [LARGE SCALE GENOMIC DNA]</scope>
    <source>
        <strain evidence="2 3">HG3</strain>
    </source>
</reference>
<name>A0A147E085_9MICO</name>
<dbReference type="AlphaFoldDB" id="A0A147E085"/>
<protein>
    <submittedName>
        <fullName evidence="2">Uncharacterized protein</fullName>
    </submittedName>
</protein>
<evidence type="ECO:0000313" key="3">
    <source>
        <dbReference type="Proteomes" id="UP000274841"/>
    </source>
</evidence>
<gene>
    <name evidence="2" type="ORF">CVS54_03800</name>
</gene>
<organism evidence="2 3">
    <name type="scientific">Microbacterium oxydans</name>
    <dbReference type="NCBI Taxonomy" id="82380"/>
    <lineage>
        <taxon>Bacteria</taxon>
        <taxon>Bacillati</taxon>
        <taxon>Actinomycetota</taxon>
        <taxon>Actinomycetes</taxon>
        <taxon>Micrococcales</taxon>
        <taxon>Microbacteriaceae</taxon>
        <taxon>Microbacterium</taxon>
    </lineage>
</organism>
<evidence type="ECO:0000313" key="2">
    <source>
        <dbReference type="EMBL" id="AZS42437.1"/>
    </source>
</evidence>
<sequence length="100" mass="10840">MNVRTPTPTGSARHASAHPADSPAHRPAVEAVCERVGFDRYVVSHDRPVGYIDVVPPLFVCYLGHPYPRSVEVAQVYDFERAVSIVDAMAAGTRNHTVAG</sequence>
<dbReference type="Proteomes" id="UP000274841">
    <property type="component" value="Chromosome"/>
</dbReference>
<feature type="compositionally biased region" description="Polar residues" evidence="1">
    <location>
        <begin position="1"/>
        <end position="10"/>
    </location>
</feature>
<dbReference type="GeneID" id="69641257"/>
<evidence type="ECO:0000256" key="1">
    <source>
        <dbReference type="SAM" id="MobiDB-lite"/>
    </source>
</evidence>
<dbReference type="RefSeq" id="WP_046748502.1">
    <property type="nucleotide sequence ID" value="NZ_BAAAKO010000002.1"/>
</dbReference>